<comment type="caution">
    <text evidence="6">The sequence shown here is derived from an EMBL/GenBank/DDBJ whole genome shotgun (WGS) entry which is preliminary data.</text>
</comment>
<evidence type="ECO:0000259" key="5">
    <source>
        <dbReference type="PROSITE" id="PS51270"/>
    </source>
</evidence>
<sequence>MSESNSSNASRLQGPTTASVRQSVDQRINSSQYSGYLMDDEDEEMMHESDLEYSQGDAYDDEDEDEEDEFEEEEEGESGSDEAAANTQTVSAPGIPAADAKSKEQAEQYQVDLRKQIVLIQQDLEITAQEKAKKIQELMTSKWTLREKGKSTRASLASNRLADKRHDFNLVHQSDRQLTFHDQASGVVGCKHYQRSAKLQAHCCGKWYTCRFCHDEVSDHNIISHDCGICRIGKGLGQDYFHCKTCNVCMAISLKGRHKCIERNLESDCPICGEYMFTSTTTVIFMPCGHCIHFKCHQEYIQTSYQCPTCFKSLANMTEYFKRIEAMLSHHQMPPEYSKTQTYIYCNDCEKKCYAKFHFLYHKCVHCKGYNTKVLQTSEVTDGTTVEANNAKLFPGVVAPAIETKEAVHVPPCCQAQPTVTSTVSVNRTSSSSSSSSSTSSAQTSSAQTISDLTASEPLFPNSSSSLHFSSAALSSLISFGSHEQPSENAQVTLQSHYFQQHTHAAHRNHAYNPMPLPQHPNQRQQPQRQHQHPITTSHSRGSNQHSPSSLPGLPNNATSNSRNHGPGTFAASNTRASNGYGRPQ</sequence>
<dbReference type="STRING" id="246404.A0A507FBA7"/>
<dbReference type="Pfam" id="PF13639">
    <property type="entry name" value="zf-RING_2"/>
    <property type="match status" value="1"/>
</dbReference>
<evidence type="ECO:0000313" key="7">
    <source>
        <dbReference type="Proteomes" id="UP000320333"/>
    </source>
</evidence>
<dbReference type="GO" id="GO:0061630">
    <property type="term" value="F:ubiquitin protein ligase activity"/>
    <property type="evidence" value="ECO:0007669"/>
    <property type="project" value="TreeGrafter"/>
</dbReference>
<feature type="compositionally biased region" description="Polar residues" evidence="2">
    <location>
        <begin position="535"/>
        <end position="564"/>
    </location>
</feature>
<dbReference type="PROSITE" id="PS51270">
    <property type="entry name" value="ZF_CTCHY"/>
    <property type="match status" value="1"/>
</dbReference>
<keyword evidence="1" id="KW-0862">Zinc</keyword>
<dbReference type="GO" id="GO:0016567">
    <property type="term" value="P:protein ubiquitination"/>
    <property type="evidence" value="ECO:0007669"/>
    <property type="project" value="TreeGrafter"/>
</dbReference>
<dbReference type="SUPFAM" id="SSF57850">
    <property type="entry name" value="RING/U-box"/>
    <property type="match status" value="1"/>
</dbReference>
<dbReference type="InterPro" id="IPR008913">
    <property type="entry name" value="Znf_CHY"/>
</dbReference>
<dbReference type="PANTHER" id="PTHR21319">
    <property type="entry name" value="RING FINGER AND CHY ZINC FINGER DOMAIN-CONTAINING PROTEIN 1"/>
    <property type="match status" value="1"/>
</dbReference>
<organism evidence="6 7">
    <name type="scientific">Chytriomyces confervae</name>
    <dbReference type="NCBI Taxonomy" id="246404"/>
    <lineage>
        <taxon>Eukaryota</taxon>
        <taxon>Fungi</taxon>
        <taxon>Fungi incertae sedis</taxon>
        <taxon>Chytridiomycota</taxon>
        <taxon>Chytridiomycota incertae sedis</taxon>
        <taxon>Chytridiomycetes</taxon>
        <taxon>Chytridiales</taxon>
        <taxon>Chytriomycetaceae</taxon>
        <taxon>Chytriomyces</taxon>
    </lineage>
</organism>
<evidence type="ECO:0000256" key="2">
    <source>
        <dbReference type="SAM" id="MobiDB-lite"/>
    </source>
</evidence>
<evidence type="ECO:0008006" key="8">
    <source>
        <dbReference type="Google" id="ProtNLM"/>
    </source>
</evidence>
<dbReference type="Pfam" id="PF14599">
    <property type="entry name" value="zinc_ribbon_6"/>
    <property type="match status" value="1"/>
</dbReference>
<reference evidence="6 7" key="1">
    <citation type="journal article" date="2019" name="Sci. Rep.">
        <title>Comparative genomics of chytrid fungi reveal insights into the obligate biotrophic and pathogenic lifestyle of Synchytrium endobioticum.</title>
        <authorList>
            <person name="van de Vossenberg B.T.L.H."/>
            <person name="Warris S."/>
            <person name="Nguyen H.D.T."/>
            <person name="van Gent-Pelzer M.P.E."/>
            <person name="Joly D.L."/>
            <person name="van de Geest H.C."/>
            <person name="Bonants P.J.M."/>
            <person name="Smith D.S."/>
            <person name="Levesque C.A."/>
            <person name="van der Lee T.A.J."/>
        </authorList>
    </citation>
    <scope>NUCLEOTIDE SEQUENCE [LARGE SCALE GENOMIC DNA]</scope>
    <source>
        <strain evidence="6 7">CBS 675.73</strain>
    </source>
</reference>
<dbReference type="SMART" id="SM00184">
    <property type="entry name" value="RING"/>
    <property type="match status" value="1"/>
</dbReference>
<dbReference type="PANTHER" id="PTHR21319:SF0">
    <property type="entry name" value="AND RING FINGER DOMAIN PROTEIN, PUTATIVE (AFU_ORTHOLOGUE AFUA_1G08900)-RELATED"/>
    <property type="match status" value="1"/>
</dbReference>
<dbReference type="GO" id="GO:0008270">
    <property type="term" value="F:zinc ion binding"/>
    <property type="evidence" value="ECO:0007669"/>
    <property type="project" value="UniProtKB-KW"/>
</dbReference>
<feature type="compositionally biased region" description="Polar residues" evidence="2">
    <location>
        <begin position="1"/>
        <end position="34"/>
    </location>
</feature>
<keyword evidence="1" id="KW-0479">Metal-binding</keyword>
<dbReference type="InterPro" id="IPR017921">
    <property type="entry name" value="Znf_CTCHY"/>
</dbReference>
<feature type="region of interest" description="Disordered" evidence="2">
    <location>
        <begin position="1"/>
        <end position="86"/>
    </location>
</feature>
<dbReference type="Pfam" id="PF05495">
    <property type="entry name" value="zf-CHY"/>
    <property type="match status" value="1"/>
</dbReference>
<protein>
    <recommendedName>
        <fullName evidence="8">RING-type domain-containing protein</fullName>
    </recommendedName>
</protein>
<name>A0A507FBA7_9FUNG</name>
<keyword evidence="7" id="KW-1185">Reference proteome</keyword>
<feature type="compositionally biased region" description="Acidic residues" evidence="2">
    <location>
        <begin position="58"/>
        <end position="80"/>
    </location>
</feature>
<dbReference type="Proteomes" id="UP000320333">
    <property type="component" value="Unassembled WGS sequence"/>
</dbReference>
<evidence type="ECO:0000313" key="6">
    <source>
        <dbReference type="EMBL" id="TPX73631.1"/>
    </source>
</evidence>
<dbReference type="SUPFAM" id="SSF161245">
    <property type="entry name" value="Zinc hairpin stack"/>
    <property type="match status" value="1"/>
</dbReference>
<dbReference type="Gene3D" id="3.30.40.10">
    <property type="entry name" value="Zinc/RING finger domain, C3HC4 (zinc finger)"/>
    <property type="match status" value="1"/>
</dbReference>
<feature type="domain" description="CTCHY-type" evidence="5">
    <location>
        <begin position="202"/>
        <end position="268"/>
    </location>
</feature>
<feature type="region of interest" description="Disordered" evidence="2">
    <location>
        <begin position="501"/>
        <end position="585"/>
    </location>
</feature>
<evidence type="ECO:0000259" key="4">
    <source>
        <dbReference type="PROSITE" id="PS51266"/>
    </source>
</evidence>
<feature type="region of interest" description="Disordered" evidence="2">
    <location>
        <begin position="425"/>
        <end position="449"/>
    </location>
</feature>
<feature type="domain" description="CHY-type" evidence="4">
    <location>
        <begin position="183"/>
        <end position="248"/>
    </location>
</feature>
<dbReference type="InterPro" id="IPR001841">
    <property type="entry name" value="Znf_RING"/>
</dbReference>
<keyword evidence="1" id="KW-0863">Zinc-finger</keyword>
<dbReference type="InterPro" id="IPR037275">
    <property type="entry name" value="Znf_CTCHY_sf"/>
</dbReference>
<feature type="domain" description="RING-type" evidence="3">
    <location>
        <begin position="269"/>
        <end position="310"/>
    </location>
</feature>
<feature type="compositionally biased region" description="Low complexity" evidence="2">
    <location>
        <begin position="520"/>
        <end position="529"/>
    </location>
</feature>
<dbReference type="Gene3D" id="2.20.28.10">
    <property type="match status" value="1"/>
</dbReference>
<dbReference type="PROSITE" id="PS50089">
    <property type="entry name" value="ZF_RING_2"/>
    <property type="match status" value="1"/>
</dbReference>
<gene>
    <name evidence="6" type="ORF">CcCBS67573_g05097</name>
</gene>
<accession>A0A507FBA7</accession>
<dbReference type="InterPro" id="IPR013083">
    <property type="entry name" value="Znf_RING/FYVE/PHD"/>
</dbReference>
<dbReference type="PROSITE" id="PS51266">
    <property type="entry name" value="ZF_CHY"/>
    <property type="match status" value="1"/>
</dbReference>
<dbReference type="InterPro" id="IPR039512">
    <property type="entry name" value="RCHY1_zinc-ribbon"/>
</dbReference>
<proteinExistence type="predicted"/>
<dbReference type="CDD" id="cd16464">
    <property type="entry name" value="RING-H2_Pirh2-like"/>
    <property type="match status" value="1"/>
</dbReference>
<dbReference type="AlphaFoldDB" id="A0A507FBA7"/>
<dbReference type="EMBL" id="QEAP01000173">
    <property type="protein sequence ID" value="TPX73631.1"/>
    <property type="molecule type" value="Genomic_DNA"/>
</dbReference>
<evidence type="ECO:0000259" key="3">
    <source>
        <dbReference type="PROSITE" id="PS50089"/>
    </source>
</evidence>
<dbReference type="OrthoDB" id="411372at2759"/>
<dbReference type="GO" id="GO:0006511">
    <property type="term" value="P:ubiquitin-dependent protein catabolic process"/>
    <property type="evidence" value="ECO:0007669"/>
    <property type="project" value="TreeGrafter"/>
</dbReference>
<evidence type="ECO:0000256" key="1">
    <source>
        <dbReference type="PROSITE-ProRule" id="PRU00601"/>
    </source>
</evidence>
<dbReference type="GO" id="GO:0005634">
    <property type="term" value="C:nucleus"/>
    <property type="evidence" value="ECO:0007669"/>
    <property type="project" value="TreeGrafter"/>
</dbReference>